<evidence type="ECO:0000256" key="1">
    <source>
        <dbReference type="SAM" id="MobiDB-lite"/>
    </source>
</evidence>
<dbReference type="EMBL" id="BGZK01000998">
    <property type="protein sequence ID" value="GBP67974.1"/>
    <property type="molecule type" value="Genomic_DNA"/>
</dbReference>
<evidence type="ECO:0000313" key="2">
    <source>
        <dbReference type="EMBL" id="GBP67974.1"/>
    </source>
</evidence>
<dbReference type="Proteomes" id="UP000299102">
    <property type="component" value="Unassembled WGS sequence"/>
</dbReference>
<gene>
    <name evidence="2" type="ORF">EVAR_57947_1</name>
</gene>
<feature type="compositionally biased region" description="Polar residues" evidence="1">
    <location>
        <begin position="1"/>
        <end position="24"/>
    </location>
</feature>
<protein>
    <submittedName>
        <fullName evidence="2">Uncharacterized protein</fullName>
    </submittedName>
</protein>
<evidence type="ECO:0000313" key="3">
    <source>
        <dbReference type="Proteomes" id="UP000299102"/>
    </source>
</evidence>
<keyword evidence="3" id="KW-1185">Reference proteome</keyword>
<feature type="region of interest" description="Disordered" evidence="1">
    <location>
        <begin position="1"/>
        <end position="26"/>
    </location>
</feature>
<reference evidence="2 3" key="1">
    <citation type="journal article" date="2019" name="Commun. Biol.">
        <title>The bagworm genome reveals a unique fibroin gene that provides high tensile strength.</title>
        <authorList>
            <person name="Kono N."/>
            <person name="Nakamura H."/>
            <person name="Ohtoshi R."/>
            <person name="Tomita M."/>
            <person name="Numata K."/>
            <person name="Arakawa K."/>
        </authorList>
    </citation>
    <scope>NUCLEOTIDE SEQUENCE [LARGE SCALE GENOMIC DNA]</scope>
</reference>
<sequence length="120" mass="13829">MNFLTHLQSSRSNTSVIPRSSTKPNPKEIIEMHEVITSDYEDREELAARRSQDPSRGHYVSRKIRRKAAFVFTKTIEGKTIRPRPGDVMRGLWARGVRPVDFGTRERRIDFGTTRNEVGS</sequence>
<dbReference type="AlphaFoldDB" id="A0A4C1XZ48"/>
<comment type="caution">
    <text evidence="2">The sequence shown here is derived from an EMBL/GenBank/DDBJ whole genome shotgun (WGS) entry which is preliminary data.</text>
</comment>
<accession>A0A4C1XZ48</accession>
<name>A0A4C1XZ48_EUMVA</name>
<proteinExistence type="predicted"/>
<organism evidence="2 3">
    <name type="scientific">Eumeta variegata</name>
    <name type="common">Bagworm moth</name>
    <name type="synonym">Eumeta japonica</name>
    <dbReference type="NCBI Taxonomy" id="151549"/>
    <lineage>
        <taxon>Eukaryota</taxon>
        <taxon>Metazoa</taxon>
        <taxon>Ecdysozoa</taxon>
        <taxon>Arthropoda</taxon>
        <taxon>Hexapoda</taxon>
        <taxon>Insecta</taxon>
        <taxon>Pterygota</taxon>
        <taxon>Neoptera</taxon>
        <taxon>Endopterygota</taxon>
        <taxon>Lepidoptera</taxon>
        <taxon>Glossata</taxon>
        <taxon>Ditrysia</taxon>
        <taxon>Tineoidea</taxon>
        <taxon>Psychidae</taxon>
        <taxon>Oiketicinae</taxon>
        <taxon>Eumeta</taxon>
    </lineage>
</organism>